<feature type="region of interest" description="Disordered" evidence="1">
    <location>
        <begin position="150"/>
        <end position="172"/>
    </location>
</feature>
<comment type="caution">
    <text evidence="2">The sequence shown here is derived from an EMBL/GenBank/DDBJ whole genome shotgun (WGS) entry which is preliminary data.</text>
</comment>
<accession>A0ABD0K045</accession>
<dbReference type="AlphaFoldDB" id="A0ABD0K045"/>
<dbReference type="Proteomes" id="UP001519460">
    <property type="component" value="Unassembled WGS sequence"/>
</dbReference>
<evidence type="ECO:0000313" key="3">
    <source>
        <dbReference type="Proteomes" id="UP001519460"/>
    </source>
</evidence>
<proteinExistence type="predicted"/>
<evidence type="ECO:0000256" key="1">
    <source>
        <dbReference type="SAM" id="MobiDB-lite"/>
    </source>
</evidence>
<keyword evidence="3" id="KW-1185">Reference proteome</keyword>
<name>A0ABD0K045_9CAEN</name>
<organism evidence="2 3">
    <name type="scientific">Batillaria attramentaria</name>
    <dbReference type="NCBI Taxonomy" id="370345"/>
    <lineage>
        <taxon>Eukaryota</taxon>
        <taxon>Metazoa</taxon>
        <taxon>Spiralia</taxon>
        <taxon>Lophotrochozoa</taxon>
        <taxon>Mollusca</taxon>
        <taxon>Gastropoda</taxon>
        <taxon>Caenogastropoda</taxon>
        <taxon>Sorbeoconcha</taxon>
        <taxon>Cerithioidea</taxon>
        <taxon>Batillariidae</taxon>
        <taxon>Batillaria</taxon>
    </lineage>
</organism>
<protein>
    <submittedName>
        <fullName evidence="2">Uncharacterized protein</fullName>
    </submittedName>
</protein>
<reference evidence="2 3" key="1">
    <citation type="journal article" date="2023" name="Sci. Data">
        <title>Genome assembly of the Korean intertidal mud-creeper Batillaria attramentaria.</title>
        <authorList>
            <person name="Patra A.K."/>
            <person name="Ho P.T."/>
            <person name="Jun S."/>
            <person name="Lee S.J."/>
            <person name="Kim Y."/>
            <person name="Won Y.J."/>
        </authorList>
    </citation>
    <scope>NUCLEOTIDE SEQUENCE [LARGE SCALE GENOMIC DNA]</scope>
    <source>
        <strain evidence="2">Wonlab-2016</strain>
    </source>
</reference>
<gene>
    <name evidence="2" type="ORF">BaRGS_00028485</name>
</gene>
<sequence>MRISKFTPHIRHCRIHKAESLRGILVVTKFIFHKSLRCTHPSPPVCHNCLVYVPFQPPIILHDNGRVCHAMCYALRAREHDRRNLSDKLQRATEAREEGGGGGKTAALLLTPTTSPPFPAAKTSSCPPTWMFLQRNLCDCVSSFGSTLPTSLSNSPTQSPQPSSSPCLKEHE</sequence>
<feature type="compositionally biased region" description="Basic and acidic residues" evidence="1">
    <location>
        <begin position="83"/>
        <end position="99"/>
    </location>
</feature>
<dbReference type="EMBL" id="JACVVK020000284">
    <property type="protein sequence ID" value="KAK7480317.1"/>
    <property type="molecule type" value="Genomic_DNA"/>
</dbReference>
<feature type="region of interest" description="Disordered" evidence="1">
    <location>
        <begin position="83"/>
        <end position="107"/>
    </location>
</feature>
<evidence type="ECO:0000313" key="2">
    <source>
        <dbReference type="EMBL" id="KAK7480317.1"/>
    </source>
</evidence>
<feature type="compositionally biased region" description="Low complexity" evidence="1">
    <location>
        <begin position="150"/>
        <end position="166"/>
    </location>
</feature>